<feature type="region of interest" description="Disordered" evidence="3">
    <location>
        <begin position="1"/>
        <end position="20"/>
    </location>
</feature>
<evidence type="ECO:0000313" key="6">
    <source>
        <dbReference type="Proteomes" id="UP000694728"/>
    </source>
</evidence>
<evidence type="ECO:0000256" key="3">
    <source>
        <dbReference type="SAM" id="MobiDB-lite"/>
    </source>
</evidence>
<evidence type="ECO:0000256" key="1">
    <source>
        <dbReference type="ARBA" id="ARBA00061640"/>
    </source>
</evidence>
<organism evidence="5 6">
    <name type="scientific">Sus scrofa</name>
    <name type="common">Pig</name>
    <dbReference type="NCBI Taxonomy" id="9823"/>
    <lineage>
        <taxon>Eukaryota</taxon>
        <taxon>Metazoa</taxon>
        <taxon>Chordata</taxon>
        <taxon>Craniata</taxon>
        <taxon>Vertebrata</taxon>
        <taxon>Euteleostomi</taxon>
        <taxon>Mammalia</taxon>
        <taxon>Eutheria</taxon>
        <taxon>Laurasiatheria</taxon>
        <taxon>Artiodactyla</taxon>
        <taxon>Suina</taxon>
        <taxon>Suidae</taxon>
        <taxon>Sus</taxon>
    </lineage>
</organism>
<comment type="similarity">
    <text evidence="1">Belongs to the transposase 22 family.</text>
</comment>
<dbReference type="Gene3D" id="3.30.70.1820">
    <property type="entry name" value="L1 transposable element, RRM domain"/>
    <property type="match status" value="1"/>
</dbReference>
<feature type="compositionally biased region" description="Polar residues" evidence="3">
    <location>
        <begin position="188"/>
        <end position="199"/>
    </location>
</feature>
<name>A0A8D1J272_PIG</name>
<proteinExistence type="inferred from homology"/>
<feature type="domain" description="L1 transposable element RRM" evidence="4">
    <location>
        <begin position="140"/>
        <end position="223"/>
    </location>
</feature>
<reference evidence="5" key="1">
    <citation type="submission" date="2025-08" db="UniProtKB">
        <authorList>
            <consortium name="Ensembl"/>
        </authorList>
    </citation>
    <scope>IDENTIFICATION</scope>
</reference>
<dbReference type="Proteomes" id="UP000694728">
    <property type="component" value="Unplaced"/>
</dbReference>
<accession>A0A8D1J272</accession>
<feature type="coiled-coil region" evidence="2">
    <location>
        <begin position="74"/>
        <end position="143"/>
    </location>
</feature>
<dbReference type="PANTHER" id="PTHR11505">
    <property type="entry name" value="L1 TRANSPOSABLE ELEMENT-RELATED"/>
    <property type="match status" value="1"/>
</dbReference>
<dbReference type="AlphaFoldDB" id="A0A8D1J272"/>
<feature type="region of interest" description="Disordered" evidence="3">
    <location>
        <begin position="180"/>
        <end position="200"/>
    </location>
</feature>
<evidence type="ECO:0000259" key="4">
    <source>
        <dbReference type="Pfam" id="PF02994"/>
    </source>
</evidence>
<evidence type="ECO:0000313" key="5">
    <source>
        <dbReference type="Ensembl" id="ENSSSCP00045041622.1"/>
    </source>
</evidence>
<keyword evidence="2" id="KW-0175">Coiled coil</keyword>
<dbReference type="Ensembl" id="ENSSSCT00045059391.1">
    <property type="protein sequence ID" value="ENSSSCP00045041622.1"/>
    <property type="gene ID" value="ENSSSCG00045034684.1"/>
</dbReference>
<dbReference type="SUPFAM" id="SSF90257">
    <property type="entry name" value="Myosin rod fragments"/>
    <property type="match status" value="1"/>
</dbReference>
<protein>
    <recommendedName>
        <fullName evidence="4">L1 transposable element RRM domain-containing protein</fullName>
    </recommendedName>
</protein>
<dbReference type="InterPro" id="IPR004244">
    <property type="entry name" value="Transposase_22"/>
</dbReference>
<sequence>MKKLKSHFQIKEQENSPKAANNETDFCTLTYTEFKREIVKILKELRLNAKELREGMNSNEDYFMKELNNIWRKVEKLENSFAETQTELKALKSKMNNVEEQISDLEDRIMEITQSRQQTENQMKKYKSNIRDLQDNIKWANLRIIGILEGEQKEKGIENIFEGILSENFPNLKETDIKTQDSHRAPNKLNQTGPQQTNVKVKDKERILKAAREKQNGNHKGPP</sequence>
<dbReference type="FunFam" id="3.30.70.1820:FF:000002">
    <property type="entry name" value="LINE-1 retrotransposable element ORF1 protein"/>
    <property type="match status" value="1"/>
</dbReference>
<dbReference type="InterPro" id="IPR043636">
    <property type="entry name" value="L1_RRM_dom"/>
</dbReference>
<dbReference type="Pfam" id="PF02994">
    <property type="entry name" value="Transposase_22"/>
    <property type="match status" value="1"/>
</dbReference>
<evidence type="ECO:0000256" key="2">
    <source>
        <dbReference type="SAM" id="Coils"/>
    </source>
</evidence>
<dbReference type="Gene3D" id="1.20.5.390">
    <property type="entry name" value="L1 transposable element, trimerization domain"/>
    <property type="match status" value="1"/>
</dbReference>